<sequence length="281" mass="30897">MGKGPRSRIIAYVFPDRLTVTSVFLTLLFLLFSIAVAEITDQELDDAIGALTSNGYNLFANAIATSDLRYKLIAGDSFTLFAPTNSRVFSLDMVTEATDYVNVLQYHVVPRRLMISDLQDLSSGPYLDTLLPDHALLIENRQTTSTSIFSSVITVDGVSISAPGLYNGSGIAVHGLDGILTVLFPARRYFSKNLGSISPAISPDGFVPPVSSTTVSWLYAPVSPPTRENIPDWKTTANSTSKDHGKGKHHHNHRRRKRYGRKSPGHHQHDDEKRSSSSFFS</sequence>
<dbReference type="PROSITE" id="PS50213">
    <property type="entry name" value="FAS1"/>
    <property type="match status" value="1"/>
</dbReference>
<feature type="region of interest" description="Disordered" evidence="2">
    <location>
        <begin position="228"/>
        <end position="281"/>
    </location>
</feature>
<evidence type="ECO:0000256" key="1">
    <source>
        <dbReference type="ARBA" id="ARBA00007843"/>
    </source>
</evidence>
<feature type="compositionally biased region" description="Basic residues" evidence="2">
    <location>
        <begin position="245"/>
        <end position="266"/>
    </location>
</feature>
<gene>
    <name evidence="4" type="primary">LOC104599925</name>
</gene>
<dbReference type="InterPro" id="IPR000782">
    <property type="entry name" value="FAS1_domain"/>
</dbReference>
<dbReference type="PANTHER" id="PTHR33985:SF15">
    <property type="entry name" value="FASCICLIN-LIKE ARABINOGALACTAN PROTEIN 19"/>
    <property type="match status" value="1"/>
</dbReference>
<dbReference type="AlphaFoldDB" id="A0A1U8A1U4"/>
<dbReference type="FunCoup" id="A0A1U8A1U4">
    <property type="interactions" value="4"/>
</dbReference>
<comment type="similarity">
    <text evidence="1">Belongs to the fasciclin-like AGP family.</text>
</comment>
<dbReference type="STRING" id="4432.A0A1U8A1U4"/>
<name>A0A1U8A1U4_NELNU</name>
<reference evidence="4" key="1">
    <citation type="submission" date="2025-08" db="UniProtKB">
        <authorList>
            <consortium name="RefSeq"/>
        </authorList>
    </citation>
    <scope>IDENTIFICATION</scope>
</reference>
<evidence type="ECO:0000313" key="4">
    <source>
        <dbReference type="RefSeq" id="XP_010260982.1"/>
    </source>
</evidence>
<dbReference type="Pfam" id="PF02469">
    <property type="entry name" value="Fasciclin"/>
    <property type="match status" value="1"/>
</dbReference>
<dbReference type="OrthoDB" id="1937685at2759"/>
<dbReference type="RefSeq" id="XP_010260982.1">
    <property type="nucleotide sequence ID" value="XM_010262680.2"/>
</dbReference>
<keyword evidence="3" id="KW-1185">Reference proteome</keyword>
<organism evidence="3 4">
    <name type="scientific">Nelumbo nucifera</name>
    <name type="common">Sacred lotus</name>
    <dbReference type="NCBI Taxonomy" id="4432"/>
    <lineage>
        <taxon>Eukaryota</taxon>
        <taxon>Viridiplantae</taxon>
        <taxon>Streptophyta</taxon>
        <taxon>Embryophyta</taxon>
        <taxon>Tracheophyta</taxon>
        <taxon>Spermatophyta</taxon>
        <taxon>Magnoliopsida</taxon>
        <taxon>Proteales</taxon>
        <taxon>Nelumbonaceae</taxon>
        <taxon>Nelumbo</taxon>
    </lineage>
</organism>
<evidence type="ECO:0000256" key="2">
    <source>
        <dbReference type="SAM" id="MobiDB-lite"/>
    </source>
</evidence>
<dbReference type="OMA" id="AINHTTE"/>
<dbReference type="SUPFAM" id="SSF82153">
    <property type="entry name" value="FAS1 domain"/>
    <property type="match status" value="1"/>
</dbReference>
<dbReference type="PANTHER" id="PTHR33985">
    <property type="entry name" value="OS02G0491300 PROTEIN-RELATED"/>
    <property type="match status" value="1"/>
</dbReference>
<evidence type="ECO:0000313" key="3">
    <source>
        <dbReference type="Proteomes" id="UP000189703"/>
    </source>
</evidence>
<dbReference type="SMART" id="SM00554">
    <property type="entry name" value="FAS1"/>
    <property type="match status" value="1"/>
</dbReference>
<protein>
    <submittedName>
        <fullName evidence="4">Uncharacterized protein LOC104599925</fullName>
    </submittedName>
</protein>
<dbReference type="eggNOG" id="ENOG502S47X">
    <property type="taxonomic scope" value="Eukaryota"/>
</dbReference>
<dbReference type="InterPro" id="IPR036378">
    <property type="entry name" value="FAS1_dom_sf"/>
</dbReference>
<dbReference type="InterPro" id="IPR052806">
    <property type="entry name" value="Fasciclin-like_AGP"/>
</dbReference>
<dbReference type="KEGG" id="nnu:104599925"/>
<proteinExistence type="inferred from homology"/>
<dbReference type="Gene3D" id="2.30.180.10">
    <property type="entry name" value="FAS1 domain"/>
    <property type="match status" value="1"/>
</dbReference>
<accession>A0A1U8A1U4</accession>
<dbReference type="Proteomes" id="UP000189703">
    <property type="component" value="Unplaced"/>
</dbReference>
<dbReference type="GeneID" id="104599925"/>